<name>A0A7J0E089_9ERIC</name>
<evidence type="ECO:0000313" key="1">
    <source>
        <dbReference type="EMBL" id="GFS46429.1"/>
    </source>
</evidence>
<sequence>MVISASCTTAEAGASAAPPVQPAGRRSASHSPAALYASPASPLCPLFLHFPNGASDFARSDHQIHRLDGRYFIRFSLVRVKRAVNVAIGSCATSSAWRLTLDLVTRVDTSHATYEFGSSEVRD</sequence>
<dbReference type="EMBL" id="BJWL01000467">
    <property type="protein sequence ID" value="GFS46429.1"/>
    <property type="molecule type" value="Genomic_DNA"/>
</dbReference>
<accession>A0A7J0E089</accession>
<proteinExistence type="predicted"/>
<evidence type="ECO:0000313" key="2">
    <source>
        <dbReference type="Proteomes" id="UP000585474"/>
    </source>
</evidence>
<gene>
    <name evidence="1" type="ORF">Acr_00g0102200</name>
</gene>
<protein>
    <submittedName>
        <fullName evidence="1">Uncharacterized protein</fullName>
    </submittedName>
</protein>
<reference evidence="2" key="1">
    <citation type="submission" date="2019-07" db="EMBL/GenBank/DDBJ databases">
        <title>De Novo Assembly of kiwifruit Actinidia rufa.</title>
        <authorList>
            <person name="Sugita-Konishi S."/>
            <person name="Sato K."/>
            <person name="Mori E."/>
            <person name="Abe Y."/>
            <person name="Kisaki G."/>
            <person name="Hamano K."/>
            <person name="Suezawa K."/>
            <person name="Otani M."/>
            <person name="Fukuda T."/>
            <person name="Manabe T."/>
            <person name="Gomi K."/>
            <person name="Tabuchi M."/>
            <person name="Akimitsu K."/>
            <person name="Kataoka I."/>
        </authorList>
    </citation>
    <scope>NUCLEOTIDE SEQUENCE [LARGE SCALE GENOMIC DNA]</scope>
    <source>
        <strain evidence="2">cv. Fuchu</strain>
    </source>
</reference>
<organism evidence="1 2">
    <name type="scientific">Actinidia rufa</name>
    <dbReference type="NCBI Taxonomy" id="165716"/>
    <lineage>
        <taxon>Eukaryota</taxon>
        <taxon>Viridiplantae</taxon>
        <taxon>Streptophyta</taxon>
        <taxon>Embryophyta</taxon>
        <taxon>Tracheophyta</taxon>
        <taxon>Spermatophyta</taxon>
        <taxon>Magnoliopsida</taxon>
        <taxon>eudicotyledons</taxon>
        <taxon>Gunneridae</taxon>
        <taxon>Pentapetalae</taxon>
        <taxon>asterids</taxon>
        <taxon>Ericales</taxon>
        <taxon>Actinidiaceae</taxon>
        <taxon>Actinidia</taxon>
    </lineage>
</organism>
<keyword evidence="2" id="KW-1185">Reference proteome</keyword>
<dbReference type="AlphaFoldDB" id="A0A7J0E089"/>
<dbReference type="Proteomes" id="UP000585474">
    <property type="component" value="Unassembled WGS sequence"/>
</dbReference>
<comment type="caution">
    <text evidence="1">The sequence shown here is derived from an EMBL/GenBank/DDBJ whole genome shotgun (WGS) entry which is preliminary data.</text>
</comment>